<dbReference type="InterPro" id="IPR043128">
    <property type="entry name" value="Rev_trsase/Diguanyl_cyclase"/>
</dbReference>
<protein>
    <submittedName>
        <fullName evidence="3">GGDEF domain-containing protein</fullName>
        <ecNumber evidence="3">2.7.7.65</ecNumber>
    </submittedName>
</protein>
<dbReference type="CDD" id="cd01949">
    <property type="entry name" value="GGDEF"/>
    <property type="match status" value="1"/>
</dbReference>
<feature type="domain" description="GGDEF" evidence="2">
    <location>
        <begin position="216"/>
        <end position="349"/>
    </location>
</feature>
<evidence type="ECO:0000259" key="2">
    <source>
        <dbReference type="PROSITE" id="PS50887"/>
    </source>
</evidence>
<name>A0ABW4JNK0_9BACL</name>
<dbReference type="RefSeq" id="WP_377945345.1">
    <property type="nucleotide sequence ID" value="NZ_JBHUCX010000092.1"/>
</dbReference>
<evidence type="ECO:0000313" key="4">
    <source>
        <dbReference type="Proteomes" id="UP001597079"/>
    </source>
</evidence>
<dbReference type="PANTHER" id="PTHR45138:SF9">
    <property type="entry name" value="DIGUANYLATE CYCLASE DGCM-RELATED"/>
    <property type="match status" value="1"/>
</dbReference>
<reference evidence="4" key="1">
    <citation type="journal article" date="2019" name="Int. J. Syst. Evol. Microbiol.">
        <title>The Global Catalogue of Microorganisms (GCM) 10K type strain sequencing project: providing services to taxonomists for standard genome sequencing and annotation.</title>
        <authorList>
            <consortium name="The Broad Institute Genomics Platform"/>
            <consortium name="The Broad Institute Genome Sequencing Center for Infectious Disease"/>
            <person name="Wu L."/>
            <person name="Ma J."/>
        </authorList>
    </citation>
    <scope>NUCLEOTIDE SEQUENCE [LARGE SCALE GENOMIC DNA]</scope>
    <source>
        <strain evidence="4">CGMCC 1.12286</strain>
    </source>
</reference>
<keyword evidence="1" id="KW-0472">Membrane</keyword>
<comment type="caution">
    <text evidence="3">The sequence shown here is derived from an EMBL/GenBank/DDBJ whole genome shotgun (WGS) entry which is preliminary data.</text>
</comment>
<evidence type="ECO:0000313" key="3">
    <source>
        <dbReference type="EMBL" id="MFD1677451.1"/>
    </source>
</evidence>
<gene>
    <name evidence="3" type="ORF">ACFSB2_22580</name>
</gene>
<dbReference type="GO" id="GO:0052621">
    <property type="term" value="F:diguanylate cyclase activity"/>
    <property type="evidence" value="ECO:0007669"/>
    <property type="project" value="UniProtKB-EC"/>
</dbReference>
<keyword evidence="1" id="KW-0812">Transmembrane</keyword>
<organism evidence="3 4">
    <name type="scientific">Alicyclobacillus fodiniaquatilis</name>
    <dbReference type="NCBI Taxonomy" id="1661150"/>
    <lineage>
        <taxon>Bacteria</taxon>
        <taxon>Bacillati</taxon>
        <taxon>Bacillota</taxon>
        <taxon>Bacilli</taxon>
        <taxon>Bacillales</taxon>
        <taxon>Alicyclobacillaceae</taxon>
        <taxon>Alicyclobacillus</taxon>
    </lineage>
</organism>
<dbReference type="SUPFAM" id="SSF55073">
    <property type="entry name" value="Nucleotide cyclase"/>
    <property type="match status" value="1"/>
</dbReference>
<keyword evidence="1" id="KW-1133">Transmembrane helix</keyword>
<evidence type="ECO:0000256" key="1">
    <source>
        <dbReference type="SAM" id="Phobius"/>
    </source>
</evidence>
<feature type="transmembrane region" description="Helical" evidence="1">
    <location>
        <begin position="99"/>
        <end position="123"/>
    </location>
</feature>
<dbReference type="InterPro" id="IPR029787">
    <property type="entry name" value="Nucleotide_cyclase"/>
</dbReference>
<feature type="transmembrane region" description="Helical" evidence="1">
    <location>
        <begin position="28"/>
        <end position="52"/>
    </location>
</feature>
<feature type="transmembrane region" description="Helical" evidence="1">
    <location>
        <begin position="161"/>
        <end position="177"/>
    </location>
</feature>
<keyword evidence="3" id="KW-0548">Nucleotidyltransferase</keyword>
<accession>A0ABW4JNK0</accession>
<dbReference type="Gene3D" id="3.30.70.270">
    <property type="match status" value="1"/>
</dbReference>
<dbReference type="EMBL" id="JBHUCX010000092">
    <property type="protein sequence ID" value="MFD1677451.1"/>
    <property type="molecule type" value="Genomic_DNA"/>
</dbReference>
<proteinExistence type="predicted"/>
<dbReference type="Pfam" id="PF00990">
    <property type="entry name" value="GGDEF"/>
    <property type="match status" value="1"/>
</dbReference>
<dbReference type="NCBIfam" id="TIGR00254">
    <property type="entry name" value="GGDEF"/>
    <property type="match status" value="1"/>
</dbReference>
<dbReference type="SMART" id="SM00267">
    <property type="entry name" value="GGDEF"/>
    <property type="match status" value="1"/>
</dbReference>
<keyword evidence="4" id="KW-1185">Reference proteome</keyword>
<dbReference type="PROSITE" id="PS50887">
    <property type="entry name" value="GGDEF"/>
    <property type="match status" value="1"/>
</dbReference>
<dbReference type="PANTHER" id="PTHR45138">
    <property type="entry name" value="REGULATORY COMPONENTS OF SENSORY TRANSDUCTION SYSTEM"/>
    <property type="match status" value="1"/>
</dbReference>
<dbReference type="EC" id="2.7.7.65" evidence="3"/>
<keyword evidence="3" id="KW-0808">Transferase</keyword>
<feature type="transmembrane region" description="Helical" evidence="1">
    <location>
        <begin position="135"/>
        <end position="155"/>
    </location>
</feature>
<sequence length="349" mass="39528">MKSAILMFVTCIGQSIFMSVHDGEQARFVYSIMLPIVLLGQIALIETFLVTFKLSKPRWYPVLWGVGITFLSVSIVFHRDIYPVLQQVPDGYFFASPPSAVGFTVLKSFVFGSTLIGLVYVVVCGLKKVSSRNRWPYALVVLLYGLCLFNDSIVLQRHRTLYPTTWVGALLLFGMLCREIRWHMQDVYSQINVDRLTGVYSRSYGELYLSKLLVEQDVGIFYADIDDFKGINDAFGHQAGDQALKLLADLVSPMMYKPNALVRLGGDEFLFIFPNAESDDESHLHKELYSLLDGMLTLKDENDVIIATLQVSFGWAHAKRGSSWIEVIHRADLSMYQQKGAKKNGTRHR</sequence>
<dbReference type="Proteomes" id="UP001597079">
    <property type="component" value="Unassembled WGS sequence"/>
</dbReference>
<feature type="transmembrane region" description="Helical" evidence="1">
    <location>
        <begin position="59"/>
        <end position="79"/>
    </location>
</feature>
<dbReference type="InterPro" id="IPR050469">
    <property type="entry name" value="Diguanylate_Cyclase"/>
</dbReference>
<dbReference type="InterPro" id="IPR000160">
    <property type="entry name" value="GGDEF_dom"/>
</dbReference>